<keyword evidence="3" id="KW-0677">Repeat</keyword>
<dbReference type="GO" id="GO:0034511">
    <property type="term" value="F:U3 snoRNA binding"/>
    <property type="evidence" value="ECO:0007669"/>
    <property type="project" value="TreeGrafter"/>
</dbReference>
<dbReference type="InterPro" id="IPR013934">
    <property type="entry name" value="Utp13_C"/>
</dbReference>
<feature type="compositionally biased region" description="Acidic residues" evidence="6">
    <location>
        <begin position="964"/>
        <end position="973"/>
    </location>
</feature>
<evidence type="ECO:0000313" key="8">
    <source>
        <dbReference type="EMBL" id="CAE4597060.1"/>
    </source>
</evidence>
<dbReference type="Pfam" id="PF08625">
    <property type="entry name" value="Utp13"/>
    <property type="match status" value="1"/>
</dbReference>
<feature type="repeat" description="WD" evidence="5">
    <location>
        <begin position="532"/>
        <end position="573"/>
    </location>
</feature>
<evidence type="ECO:0000256" key="2">
    <source>
        <dbReference type="ARBA" id="ARBA00022574"/>
    </source>
</evidence>
<dbReference type="Gene3D" id="2.130.10.10">
    <property type="entry name" value="YVTN repeat-like/Quinoprotein amine dehydrogenase"/>
    <property type="match status" value="3"/>
</dbReference>
<dbReference type="PANTHER" id="PTHR19854">
    <property type="entry name" value="TRANSDUCIN BETA-LIKE 3"/>
    <property type="match status" value="1"/>
</dbReference>
<reference evidence="8" key="1">
    <citation type="submission" date="2021-01" db="EMBL/GenBank/DDBJ databases">
        <authorList>
            <person name="Corre E."/>
            <person name="Pelletier E."/>
            <person name="Niang G."/>
            <person name="Scheremetjew M."/>
            <person name="Finn R."/>
            <person name="Kale V."/>
            <person name="Holt S."/>
            <person name="Cochrane G."/>
            <person name="Meng A."/>
            <person name="Brown T."/>
            <person name="Cohen L."/>
        </authorList>
    </citation>
    <scope>NUCLEOTIDE SEQUENCE</scope>
    <source>
        <strain evidence="8">CCMP3105</strain>
    </source>
</reference>
<feature type="repeat" description="WD" evidence="5">
    <location>
        <begin position="420"/>
        <end position="461"/>
    </location>
</feature>
<feature type="compositionally biased region" description="Acidic residues" evidence="6">
    <location>
        <begin position="1"/>
        <end position="14"/>
    </location>
</feature>
<feature type="repeat" description="WD" evidence="5">
    <location>
        <begin position="574"/>
        <end position="615"/>
    </location>
</feature>
<comment type="subcellular location">
    <subcellularLocation>
        <location evidence="1">Nucleus</location>
        <location evidence="1">Nucleolus</location>
    </subcellularLocation>
</comment>
<dbReference type="InterPro" id="IPR019775">
    <property type="entry name" value="WD40_repeat_CS"/>
</dbReference>
<dbReference type="GO" id="GO:0000472">
    <property type="term" value="P:endonucleolytic cleavage to generate mature 5'-end of SSU-rRNA from (SSU-rRNA, 5.8S rRNA, LSU-rRNA)"/>
    <property type="evidence" value="ECO:0007669"/>
    <property type="project" value="TreeGrafter"/>
</dbReference>
<feature type="repeat" description="WD" evidence="5">
    <location>
        <begin position="202"/>
        <end position="239"/>
    </location>
</feature>
<evidence type="ECO:0000256" key="6">
    <source>
        <dbReference type="SAM" id="MobiDB-lite"/>
    </source>
</evidence>
<dbReference type="GO" id="GO:0032040">
    <property type="term" value="C:small-subunit processome"/>
    <property type="evidence" value="ECO:0007669"/>
    <property type="project" value="InterPro"/>
</dbReference>
<evidence type="ECO:0000256" key="4">
    <source>
        <dbReference type="ARBA" id="ARBA00023242"/>
    </source>
</evidence>
<protein>
    <recommendedName>
        <fullName evidence="7">U3 small nucleolar RNA-associated protein 13 C-terminal domain-containing protein</fullName>
    </recommendedName>
</protein>
<dbReference type="GO" id="GO:0000480">
    <property type="term" value="P:endonucleolytic cleavage in 5'-ETS of tricistronic rRNA transcript (SSU-rRNA, 5.8S rRNA, LSU-rRNA)"/>
    <property type="evidence" value="ECO:0007669"/>
    <property type="project" value="TreeGrafter"/>
</dbReference>
<feature type="compositionally biased region" description="Acidic residues" evidence="6">
    <location>
        <begin position="936"/>
        <end position="957"/>
    </location>
</feature>
<dbReference type="SMART" id="SM00320">
    <property type="entry name" value="WD40"/>
    <property type="match status" value="11"/>
</dbReference>
<dbReference type="PRINTS" id="PR00320">
    <property type="entry name" value="GPROTEINBRPT"/>
</dbReference>
<feature type="region of interest" description="Disordered" evidence="6">
    <location>
        <begin position="1"/>
        <end position="22"/>
    </location>
</feature>
<feature type="domain" description="U3 small nucleolar RNA-associated protein 13 C-terminal" evidence="7">
    <location>
        <begin position="715"/>
        <end position="886"/>
    </location>
</feature>
<dbReference type="CDD" id="cd00200">
    <property type="entry name" value="WD40"/>
    <property type="match status" value="1"/>
</dbReference>
<feature type="compositionally biased region" description="Gly residues" evidence="6">
    <location>
        <begin position="762"/>
        <end position="775"/>
    </location>
</feature>
<evidence type="ECO:0000256" key="3">
    <source>
        <dbReference type="ARBA" id="ARBA00022737"/>
    </source>
</evidence>
<dbReference type="InterPro" id="IPR015943">
    <property type="entry name" value="WD40/YVTN_repeat-like_dom_sf"/>
</dbReference>
<dbReference type="InterPro" id="IPR001680">
    <property type="entry name" value="WD40_rpt"/>
</dbReference>
<dbReference type="PANTHER" id="PTHR19854:SF15">
    <property type="entry name" value="TRANSDUCIN BETA-LIKE PROTEIN 3"/>
    <property type="match status" value="1"/>
</dbReference>
<evidence type="ECO:0000259" key="7">
    <source>
        <dbReference type="Pfam" id="PF08625"/>
    </source>
</evidence>
<dbReference type="InterPro" id="IPR036322">
    <property type="entry name" value="WD40_repeat_dom_sf"/>
</dbReference>
<evidence type="ECO:0000256" key="1">
    <source>
        <dbReference type="ARBA" id="ARBA00004604"/>
    </source>
</evidence>
<dbReference type="PROSITE" id="PS50082">
    <property type="entry name" value="WD_REPEATS_2"/>
    <property type="match status" value="7"/>
</dbReference>
<dbReference type="Pfam" id="PF00400">
    <property type="entry name" value="WD40"/>
    <property type="match status" value="9"/>
</dbReference>
<keyword evidence="4" id="KW-0539">Nucleus</keyword>
<dbReference type="InterPro" id="IPR020472">
    <property type="entry name" value="WD40_PAC1"/>
</dbReference>
<dbReference type="PROSITE" id="PS00678">
    <property type="entry name" value="WD_REPEATS_1"/>
    <property type="match status" value="2"/>
</dbReference>
<dbReference type="SUPFAM" id="SSF50978">
    <property type="entry name" value="WD40 repeat-like"/>
    <property type="match status" value="2"/>
</dbReference>
<dbReference type="GO" id="GO:0030686">
    <property type="term" value="C:90S preribosome"/>
    <property type="evidence" value="ECO:0007669"/>
    <property type="project" value="TreeGrafter"/>
</dbReference>
<dbReference type="EMBL" id="HBNR01039259">
    <property type="protein sequence ID" value="CAE4597060.1"/>
    <property type="molecule type" value="Transcribed_RNA"/>
</dbReference>
<feature type="repeat" description="WD" evidence="5">
    <location>
        <begin position="161"/>
        <end position="201"/>
    </location>
</feature>
<feature type="region of interest" description="Disordered" evidence="6">
    <location>
        <begin position="936"/>
        <end position="1022"/>
    </location>
</feature>
<feature type="repeat" description="WD" evidence="5">
    <location>
        <begin position="616"/>
        <end position="657"/>
    </location>
</feature>
<keyword evidence="2 5" id="KW-0853">WD repeat</keyword>
<dbReference type="AlphaFoldDB" id="A0A7S4QZD4"/>
<feature type="region of interest" description="Disordered" evidence="6">
    <location>
        <begin position="471"/>
        <end position="490"/>
    </location>
</feature>
<name>A0A7S4QZD4_9DINO</name>
<dbReference type="PROSITE" id="PS50294">
    <property type="entry name" value="WD_REPEATS_REGION"/>
    <property type="match status" value="5"/>
</dbReference>
<feature type="repeat" description="WD" evidence="5">
    <location>
        <begin position="119"/>
        <end position="153"/>
    </location>
</feature>
<accession>A0A7S4QZD4</accession>
<gene>
    <name evidence="8" type="ORF">AMON00008_LOCUS27170</name>
</gene>
<proteinExistence type="predicted"/>
<sequence length="1022" mass="109512">MVEAEAEAAEEEAEPAGAAPAATPGLSEVWSLEGKHCGCYTGGKVVWSESAKLLGCLNSEELHLVDVATQLPTRQVSQEGDGILAFALDPSGLNVCSTHRSGLLRHFRLGESVSLERAWRAHEELVVDVCFDATGSLVASGSVDHLAKVWDFSGYFCTHSFRGHDAIVSIVRFHPSKLQLVTVASNEVRLWDLQSSKCVGIMQDHLASISSVSFAPIKTGTFQLVSGGHDQVVNIWHLEGKCAVARTVPVFESVEGVVAVGLRGLREAVSEANPREKQFHRWLRTAAKLPAYVIFTVGDKALLRAWNPNDGKCVAEEPSPHGAKGVLRHVLLLAEAANQRLLTIGDDLNLVVWSLPELQVVSYIMGHNDDIVHVQFIPELTWPPESSGGLLKVSTKRFVCITNDEHPRIVNCQGFGAKLLRGHTDMVIACDVSPDGQWIATGGKDQSVRVWSAEEATCACRLSGHTGPVSALSFPKKRPKGPQTGTGQPLQLVSAGQDKIMKVWELPTPAKLRELASGGAEDFMIEKAKAVVVAHSKEVNHVVVSPNNKLIASGGQDKLIRLWKFPQGDLLGECKGHRRGIWCVAFSPVDQVVASASGDATVRLWNLRDYSAIRSFQGHGSAVLRVCFLANGMQLMTSGVDGLLKLWQIRTADCAATYEEHTGKVWCIDVVGQQMVSGGSDSKLCVWRDTTAEHAKEKRDAAAEVAMKDTRIGLLVREGRIEAALTLALDLNRPGQMRQILSNYTMDVVEKCLDRSEEKPASGGGADGAGGGVSGSSGKAGEAAKTVEEEPDLEDNVDLQRWVLSLSTPQLERLMELLEQWNSNRRMASMAQMLMSLVLLALPPSKLAAVEGMNATCGNILSYSSRHMARVDSLLQKTFLFDLVLQSGAFGMTLDGPGATADAKAAKIGKPDRPAAGPGAADALRRTMDVLLGGEDAEKEAGGADDPDESGAEEGGEEAAREELAEEAGEEADLAGGAEGADGEEEEGGGEGTAASKPRKRRRKAAESAGEPGAVGRRKKRR</sequence>
<evidence type="ECO:0000256" key="5">
    <source>
        <dbReference type="PROSITE-ProRule" id="PRU00221"/>
    </source>
</evidence>
<feature type="region of interest" description="Disordered" evidence="6">
    <location>
        <begin position="755"/>
        <end position="792"/>
    </location>
</feature>
<organism evidence="8">
    <name type="scientific">Alexandrium monilatum</name>
    <dbReference type="NCBI Taxonomy" id="311494"/>
    <lineage>
        <taxon>Eukaryota</taxon>
        <taxon>Sar</taxon>
        <taxon>Alveolata</taxon>
        <taxon>Dinophyceae</taxon>
        <taxon>Gonyaulacales</taxon>
        <taxon>Pyrocystaceae</taxon>
        <taxon>Alexandrium</taxon>
    </lineage>
</organism>